<reference evidence="2" key="1">
    <citation type="submission" date="2019-12" db="EMBL/GenBank/DDBJ databases">
        <title>Novel species isolated from a subtropical stream in China.</title>
        <authorList>
            <person name="Lu H."/>
        </authorList>
    </citation>
    <scope>NUCLEOTIDE SEQUENCE [LARGE SCALE GENOMIC DNA]</scope>
    <source>
        <strain evidence="2">FT93W</strain>
    </source>
</reference>
<keyword evidence="1" id="KW-0472">Membrane</keyword>
<evidence type="ECO:0000313" key="2">
    <source>
        <dbReference type="EMBL" id="MYN47033.1"/>
    </source>
</evidence>
<name>A0A845I154_9BURK</name>
<proteinExistence type="predicted"/>
<keyword evidence="1" id="KW-0812">Transmembrane</keyword>
<organism evidence="2 3">
    <name type="scientific">Duganella fentianensis</name>
    <dbReference type="NCBI Taxonomy" id="2692177"/>
    <lineage>
        <taxon>Bacteria</taxon>
        <taxon>Pseudomonadati</taxon>
        <taxon>Pseudomonadota</taxon>
        <taxon>Betaproteobacteria</taxon>
        <taxon>Burkholderiales</taxon>
        <taxon>Oxalobacteraceae</taxon>
        <taxon>Telluria group</taxon>
        <taxon>Duganella</taxon>
    </lineage>
</organism>
<accession>A0A845I154</accession>
<evidence type="ECO:0000313" key="3">
    <source>
        <dbReference type="Proteomes" id="UP000444316"/>
    </source>
</evidence>
<sequence>MKKITAQSVYNFLEEVLQAFVRVARFGGRLLRRMSPQAILAAALLLSLIVAVLPLALVLFVVFMVFKVMVGASFIHGRRDPHFKDIN</sequence>
<dbReference type="AlphaFoldDB" id="A0A845I154"/>
<gene>
    <name evidence="2" type="ORF">GTP23_18475</name>
</gene>
<dbReference type="EMBL" id="WWCL01000004">
    <property type="protein sequence ID" value="MYN47033.1"/>
    <property type="molecule type" value="Genomic_DNA"/>
</dbReference>
<feature type="transmembrane region" description="Helical" evidence="1">
    <location>
        <begin position="39"/>
        <end position="66"/>
    </location>
</feature>
<dbReference type="RefSeq" id="WP_161036463.1">
    <property type="nucleotide sequence ID" value="NZ_WWCL01000004.1"/>
</dbReference>
<protein>
    <submittedName>
        <fullName evidence="2">Uncharacterized protein</fullName>
    </submittedName>
</protein>
<keyword evidence="3" id="KW-1185">Reference proteome</keyword>
<evidence type="ECO:0000256" key="1">
    <source>
        <dbReference type="SAM" id="Phobius"/>
    </source>
</evidence>
<keyword evidence="1" id="KW-1133">Transmembrane helix</keyword>
<comment type="caution">
    <text evidence="2">The sequence shown here is derived from an EMBL/GenBank/DDBJ whole genome shotgun (WGS) entry which is preliminary data.</text>
</comment>
<dbReference type="Proteomes" id="UP000444316">
    <property type="component" value="Unassembled WGS sequence"/>
</dbReference>